<organism evidence="2 3">
    <name type="scientific">Colobus angolensis palliatus</name>
    <name type="common">Peters' Angolan colobus</name>
    <dbReference type="NCBI Taxonomy" id="336983"/>
    <lineage>
        <taxon>Eukaryota</taxon>
        <taxon>Metazoa</taxon>
        <taxon>Chordata</taxon>
        <taxon>Craniata</taxon>
        <taxon>Vertebrata</taxon>
        <taxon>Euteleostomi</taxon>
        <taxon>Mammalia</taxon>
        <taxon>Eutheria</taxon>
        <taxon>Euarchontoglires</taxon>
        <taxon>Primates</taxon>
        <taxon>Haplorrhini</taxon>
        <taxon>Catarrhini</taxon>
        <taxon>Cercopithecidae</taxon>
        <taxon>Colobinae</taxon>
        <taxon>Colobus</taxon>
    </lineage>
</organism>
<keyword evidence="3" id="KW-1185">Reference proteome</keyword>
<name>A0A2K5JCQ5_COLAP</name>
<reference evidence="2" key="2">
    <citation type="submission" date="2025-09" db="UniProtKB">
        <authorList>
            <consortium name="Ensembl"/>
        </authorList>
    </citation>
    <scope>IDENTIFICATION</scope>
</reference>
<dbReference type="OMA" id="PKIGEGM"/>
<feature type="region of interest" description="Disordered" evidence="1">
    <location>
        <begin position="1"/>
        <end position="30"/>
    </location>
</feature>
<evidence type="ECO:0000256" key="1">
    <source>
        <dbReference type="SAM" id="MobiDB-lite"/>
    </source>
</evidence>
<feature type="compositionally biased region" description="Polar residues" evidence="1">
    <location>
        <begin position="7"/>
        <end position="30"/>
    </location>
</feature>
<accession>A0A2K5JCQ5</accession>
<proteinExistence type="predicted"/>
<evidence type="ECO:0000313" key="3">
    <source>
        <dbReference type="Proteomes" id="UP000233080"/>
    </source>
</evidence>
<evidence type="ECO:0000313" key="2">
    <source>
        <dbReference type="Ensembl" id="ENSCANP00000026587.1"/>
    </source>
</evidence>
<dbReference type="Ensembl" id="ENSCANT00000049599.1">
    <property type="protein sequence ID" value="ENSCANP00000026587.1"/>
    <property type="gene ID" value="ENSCANG00000036720.1"/>
</dbReference>
<dbReference type="Proteomes" id="UP000233080">
    <property type="component" value="Unassembled WGS sequence"/>
</dbReference>
<dbReference type="AlphaFoldDB" id="A0A2K5JCQ5"/>
<sequence>YGRGNAETHSSSLGELTQCKTTTSGSSNRLTLPPSFSLRAALIRVVSSVSVVAHTCNLSTLGS</sequence>
<protein>
    <submittedName>
        <fullName evidence="2">Uncharacterized protein</fullName>
    </submittedName>
</protein>
<reference evidence="2" key="1">
    <citation type="submission" date="2025-08" db="UniProtKB">
        <authorList>
            <consortium name="Ensembl"/>
        </authorList>
    </citation>
    <scope>IDENTIFICATION</scope>
</reference>